<keyword evidence="3" id="KW-1185">Reference proteome</keyword>
<gene>
    <name evidence="2" type="ORF">CKAH01_04275</name>
</gene>
<evidence type="ECO:0000313" key="2">
    <source>
        <dbReference type="EMBL" id="KAK2770768.1"/>
    </source>
</evidence>
<dbReference type="Proteomes" id="UP001281614">
    <property type="component" value="Unassembled WGS sequence"/>
</dbReference>
<sequence length="104" mass="11389">MGRTRGEEKGNGERSTLKGDWRATVRVVVWAGGGKGKKRRGGKGEVGFCEYFFSTSVAFAGSPWALALAGLGCWLLAGTPRSPHLLFFFFFLPEHLQVPCRRGI</sequence>
<proteinExistence type="predicted"/>
<comment type="caution">
    <text evidence="2">The sequence shown here is derived from an EMBL/GenBank/DDBJ whole genome shotgun (WGS) entry which is preliminary data.</text>
</comment>
<protein>
    <submittedName>
        <fullName evidence="2">Uncharacterized protein</fullName>
    </submittedName>
</protein>
<feature type="transmembrane region" description="Helical" evidence="1">
    <location>
        <begin position="48"/>
        <end position="77"/>
    </location>
</feature>
<accession>A0AAD9YMC6</accession>
<evidence type="ECO:0000313" key="3">
    <source>
        <dbReference type="Proteomes" id="UP001281614"/>
    </source>
</evidence>
<reference evidence="2" key="1">
    <citation type="submission" date="2023-02" db="EMBL/GenBank/DDBJ databases">
        <title>Colletotrichum kahawae CIFC_Que2 genome sequencing and assembly.</title>
        <authorList>
            <person name="Baroncelli R."/>
        </authorList>
    </citation>
    <scope>NUCLEOTIDE SEQUENCE</scope>
    <source>
        <strain evidence="2">CIFC_Que2</strain>
    </source>
</reference>
<keyword evidence="1" id="KW-1133">Transmembrane helix</keyword>
<evidence type="ECO:0000256" key="1">
    <source>
        <dbReference type="SAM" id="Phobius"/>
    </source>
</evidence>
<keyword evidence="1" id="KW-0472">Membrane</keyword>
<keyword evidence="1" id="KW-0812">Transmembrane</keyword>
<organism evidence="2 3">
    <name type="scientific">Colletotrichum kahawae</name>
    <name type="common">Coffee berry disease fungus</name>
    <dbReference type="NCBI Taxonomy" id="34407"/>
    <lineage>
        <taxon>Eukaryota</taxon>
        <taxon>Fungi</taxon>
        <taxon>Dikarya</taxon>
        <taxon>Ascomycota</taxon>
        <taxon>Pezizomycotina</taxon>
        <taxon>Sordariomycetes</taxon>
        <taxon>Hypocreomycetidae</taxon>
        <taxon>Glomerellales</taxon>
        <taxon>Glomerellaceae</taxon>
        <taxon>Colletotrichum</taxon>
        <taxon>Colletotrichum gloeosporioides species complex</taxon>
    </lineage>
</organism>
<dbReference type="EMBL" id="VYYT01000090">
    <property type="protein sequence ID" value="KAK2770768.1"/>
    <property type="molecule type" value="Genomic_DNA"/>
</dbReference>
<name>A0AAD9YMC6_COLKA</name>
<dbReference type="AlphaFoldDB" id="A0AAD9YMC6"/>